<feature type="domain" description="ABC transmembrane type-1" evidence="15">
    <location>
        <begin position="163"/>
        <end position="442"/>
    </location>
</feature>
<evidence type="ECO:0000256" key="7">
    <source>
        <dbReference type="ARBA" id="ARBA00022840"/>
    </source>
</evidence>
<evidence type="ECO:0000256" key="11">
    <source>
        <dbReference type="ARBA" id="ARBA00061173"/>
    </source>
</evidence>
<dbReference type="PROSITE" id="PS50893">
    <property type="entry name" value="ABC_TRANSPORTER_2"/>
    <property type="match status" value="1"/>
</dbReference>
<feature type="domain" description="Peptidase C39" evidence="16">
    <location>
        <begin position="8"/>
        <end position="129"/>
    </location>
</feature>
<organism evidence="17 18">
    <name type="scientific">Duganella flavida</name>
    <dbReference type="NCBI Taxonomy" id="2692175"/>
    <lineage>
        <taxon>Bacteria</taxon>
        <taxon>Pseudomonadati</taxon>
        <taxon>Pseudomonadota</taxon>
        <taxon>Betaproteobacteria</taxon>
        <taxon>Burkholderiales</taxon>
        <taxon>Oxalobacteraceae</taxon>
        <taxon>Telluria group</taxon>
        <taxon>Duganella</taxon>
    </lineage>
</organism>
<feature type="transmembrane region" description="Helical" evidence="13">
    <location>
        <begin position="385"/>
        <end position="403"/>
    </location>
</feature>
<dbReference type="InterPro" id="IPR003439">
    <property type="entry name" value="ABC_transporter-like_ATP-bd"/>
</dbReference>
<evidence type="ECO:0000256" key="10">
    <source>
        <dbReference type="ARBA" id="ARBA00055355"/>
    </source>
</evidence>
<dbReference type="GO" id="GO:0034040">
    <property type="term" value="F:ATPase-coupled lipid transmembrane transporter activity"/>
    <property type="evidence" value="ECO:0007669"/>
    <property type="project" value="TreeGrafter"/>
</dbReference>
<feature type="transmembrane region" description="Helical" evidence="13">
    <location>
        <begin position="196"/>
        <end position="214"/>
    </location>
</feature>
<evidence type="ECO:0000256" key="3">
    <source>
        <dbReference type="ARBA" id="ARBA00022475"/>
    </source>
</evidence>
<dbReference type="InterPro" id="IPR003593">
    <property type="entry name" value="AAA+_ATPase"/>
</dbReference>
<evidence type="ECO:0000259" key="15">
    <source>
        <dbReference type="PROSITE" id="PS50929"/>
    </source>
</evidence>
<comment type="subcellular location">
    <subcellularLocation>
        <location evidence="1">Cell membrane</location>
        <topology evidence="1">Multi-pass membrane protein</topology>
    </subcellularLocation>
</comment>
<dbReference type="GO" id="GO:0016887">
    <property type="term" value="F:ATP hydrolysis activity"/>
    <property type="evidence" value="ECO:0007669"/>
    <property type="project" value="InterPro"/>
</dbReference>
<dbReference type="Gene3D" id="3.90.70.10">
    <property type="entry name" value="Cysteine proteinases"/>
    <property type="match status" value="1"/>
</dbReference>
<dbReference type="InterPro" id="IPR005074">
    <property type="entry name" value="Peptidase_C39"/>
</dbReference>
<evidence type="ECO:0000256" key="4">
    <source>
        <dbReference type="ARBA" id="ARBA00022692"/>
    </source>
</evidence>
<evidence type="ECO:0000256" key="8">
    <source>
        <dbReference type="ARBA" id="ARBA00022989"/>
    </source>
</evidence>
<dbReference type="Gene3D" id="3.40.50.300">
    <property type="entry name" value="P-loop containing nucleotide triphosphate hydrolases"/>
    <property type="match status" value="1"/>
</dbReference>
<dbReference type="GO" id="GO:0031640">
    <property type="term" value="P:killing of cells of another organism"/>
    <property type="evidence" value="ECO:0007669"/>
    <property type="project" value="UniProtKB-KW"/>
</dbReference>
<dbReference type="PROSITE" id="PS50990">
    <property type="entry name" value="PEPTIDASE_C39"/>
    <property type="match status" value="1"/>
</dbReference>
<dbReference type="SUPFAM" id="SSF52540">
    <property type="entry name" value="P-loop containing nucleoside triphosphate hydrolases"/>
    <property type="match status" value="1"/>
</dbReference>
<keyword evidence="3" id="KW-1003">Cell membrane</keyword>
<dbReference type="InterPro" id="IPR036640">
    <property type="entry name" value="ABC1_TM_sf"/>
</dbReference>
<dbReference type="PANTHER" id="PTHR24221">
    <property type="entry name" value="ATP-BINDING CASSETTE SUB-FAMILY B"/>
    <property type="match status" value="1"/>
</dbReference>
<keyword evidence="8 13" id="KW-1133">Transmembrane helix</keyword>
<evidence type="ECO:0000256" key="2">
    <source>
        <dbReference type="ARBA" id="ARBA00022448"/>
    </source>
</evidence>
<evidence type="ECO:0000256" key="6">
    <source>
        <dbReference type="ARBA" id="ARBA00022741"/>
    </source>
</evidence>
<evidence type="ECO:0000256" key="9">
    <source>
        <dbReference type="ARBA" id="ARBA00023136"/>
    </source>
</evidence>
<name>A0A6L8KCH1_9BURK</name>
<comment type="caution">
    <text evidence="17">The sequence shown here is derived from an EMBL/GenBank/DDBJ whole genome shotgun (WGS) entry which is preliminary data.</text>
</comment>
<accession>A0A6L8KCH1</accession>
<dbReference type="SMART" id="SM00382">
    <property type="entry name" value="AAA"/>
    <property type="match status" value="1"/>
</dbReference>
<dbReference type="Pfam" id="PF00664">
    <property type="entry name" value="ABC_membrane"/>
    <property type="match status" value="1"/>
</dbReference>
<dbReference type="RefSeq" id="WP_161007834.1">
    <property type="nucleotide sequence ID" value="NZ_WWCN01000010.1"/>
</dbReference>
<keyword evidence="7 17" id="KW-0067">ATP-binding</keyword>
<keyword evidence="6" id="KW-0547">Nucleotide-binding</keyword>
<dbReference type="CDD" id="cd18567">
    <property type="entry name" value="ABC_6TM_CvaB_RaxB_like"/>
    <property type="match status" value="1"/>
</dbReference>
<dbReference type="EMBL" id="WWCN01000010">
    <property type="protein sequence ID" value="MYM24367.1"/>
    <property type="molecule type" value="Genomic_DNA"/>
</dbReference>
<protein>
    <recommendedName>
        <fullName evidence="12">Cyclolysin secretion/processing ATP-binding protein CyaB</fullName>
    </recommendedName>
</protein>
<dbReference type="SUPFAM" id="SSF90123">
    <property type="entry name" value="ABC transporter transmembrane region"/>
    <property type="match status" value="1"/>
</dbReference>
<evidence type="ECO:0000256" key="12">
    <source>
        <dbReference type="ARBA" id="ARBA00072252"/>
    </source>
</evidence>
<keyword evidence="4 13" id="KW-0812">Transmembrane</keyword>
<dbReference type="Gene3D" id="1.20.1560.10">
    <property type="entry name" value="ABC transporter type 1, transmembrane domain"/>
    <property type="match status" value="1"/>
</dbReference>
<evidence type="ECO:0000313" key="17">
    <source>
        <dbReference type="EMBL" id="MYM24367.1"/>
    </source>
</evidence>
<dbReference type="GO" id="GO:0008233">
    <property type="term" value="F:peptidase activity"/>
    <property type="evidence" value="ECO:0007669"/>
    <property type="project" value="InterPro"/>
</dbReference>
<dbReference type="Pfam" id="PF03412">
    <property type="entry name" value="Peptidase_C39"/>
    <property type="match status" value="1"/>
</dbReference>
<dbReference type="GO" id="GO:0005886">
    <property type="term" value="C:plasma membrane"/>
    <property type="evidence" value="ECO:0007669"/>
    <property type="project" value="UniProtKB-SubCell"/>
</dbReference>
<dbReference type="GO" id="GO:0005524">
    <property type="term" value="F:ATP binding"/>
    <property type="evidence" value="ECO:0007669"/>
    <property type="project" value="UniProtKB-KW"/>
</dbReference>
<evidence type="ECO:0000259" key="16">
    <source>
        <dbReference type="PROSITE" id="PS50990"/>
    </source>
</evidence>
<comment type="similarity">
    <text evidence="11">Belongs to the ABC transporter superfamily. Cyclolysin exporter (TC 3.A.1.109.2) family.</text>
</comment>
<evidence type="ECO:0000256" key="1">
    <source>
        <dbReference type="ARBA" id="ARBA00004651"/>
    </source>
</evidence>
<proteinExistence type="inferred from homology"/>
<gene>
    <name evidence="17" type="ORF">GTP46_17110</name>
</gene>
<evidence type="ECO:0000256" key="5">
    <source>
        <dbReference type="ARBA" id="ARBA00022735"/>
    </source>
</evidence>
<evidence type="ECO:0000256" key="13">
    <source>
        <dbReference type="SAM" id="Phobius"/>
    </source>
</evidence>
<dbReference type="PANTHER" id="PTHR24221:SF606">
    <property type="entry name" value="COLICIN V SECRETION-PROCESSING ATP-BINDING PROTEIN"/>
    <property type="match status" value="1"/>
</dbReference>
<evidence type="ECO:0000313" key="18">
    <source>
        <dbReference type="Proteomes" id="UP000479335"/>
    </source>
</evidence>
<dbReference type="InterPro" id="IPR017871">
    <property type="entry name" value="ABC_transporter-like_CS"/>
</dbReference>
<dbReference type="GO" id="GO:0006508">
    <property type="term" value="P:proteolysis"/>
    <property type="evidence" value="ECO:0007669"/>
    <property type="project" value="InterPro"/>
</dbReference>
<keyword evidence="18" id="KW-1185">Reference proteome</keyword>
<comment type="function">
    <text evidence="10">Involved in the export of calmodulin-sensitive adenylate cyclase-hemolysin (cyclolysin).</text>
</comment>
<sequence>MKQRVVLQGESSECGLACLAMIASHYGKIYDMPGMRRQFATSQRGATTAELIKHAGALELVARPLRLDLEDLPELQLPCILHWNLNHFVVLTRVLGGARGVIVLDPALGKRRLSLAQVSTSFTGIALEFTPTPRFERHDHTASLSLRSLIGPVRGLRRATLQLLLWSAALELFAVMLPIFNQVVVDEVILSGSSSFLTTLFCAFLLLIVIYTAIDYARARFLMRWSFEVNLQWVARVFSHLTRLPIAYFEKRNLGDINSRFESITIMQNTLTNLMLETVLDLMLALLSMIVMVVYSGKLALLTLGCVVVYGVMRELIQKPLRDVTNDGLLLHAKEHSYFLETLRSITAIRLYGQESERSARWFNLKHDAINCEARRQRIIALVKVFNTAIFSVQALGIFYLGAGLVMDQVMSIGMLMACSMYAMIFSTRATRLIDLLSDLNMTRVHGERLSGIVHEPTEPAPPARSDLGQIRGAIILKQVRFRYSPADPWILDGVDLQIDAGESVVLTGASGGGKTTLCKILMGLLEPTEGEMLVDGIPVTSLGLSNYRQLVGAVMQDDTLQQGSVADNISFFARDAEPERISECARRAAIDNDIMATPMGYQTLVGEMGNVFSGGQKQRILLARALYKQPRILALDEATSHLDNDNERRISAVIRQLQLTRIIVAHRSGAISEGDRIFEVCEGKLRERGSRDTDLKQAAR</sequence>
<dbReference type="InterPro" id="IPR027417">
    <property type="entry name" value="P-loop_NTPase"/>
</dbReference>
<dbReference type="InterPro" id="IPR039421">
    <property type="entry name" value="Type_1_exporter"/>
</dbReference>
<dbReference type="AlphaFoldDB" id="A0A6L8KCH1"/>
<dbReference type="Proteomes" id="UP000479335">
    <property type="component" value="Unassembled WGS sequence"/>
</dbReference>
<feature type="domain" description="ABC transporter" evidence="14">
    <location>
        <begin position="475"/>
        <end position="701"/>
    </location>
</feature>
<dbReference type="PROSITE" id="PS00211">
    <property type="entry name" value="ABC_TRANSPORTER_1"/>
    <property type="match status" value="1"/>
</dbReference>
<evidence type="ECO:0000259" key="14">
    <source>
        <dbReference type="PROSITE" id="PS50893"/>
    </source>
</evidence>
<dbReference type="PROSITE" id="PS50929">
    <property type="entry name" value="ABC_TM1F"/>
    <property type="match status" value="1"/>
</dbReference>
<reference evidence="17 18" key="1">
    <citation type="submission" date="2019-12" db="EMBL/GenBank/DDBJ databases">
        <title>Novel species isolated from a subtropical stream in China.</title>
        <authorList>
            <person name="Lu H."/>
        </authorList>
    </citation>
    <scope>NUCLEOTIDE SEQUENCE [LARGE SCALE GENOMIC DNA]</scope>
    <source>
        <strain evidence="17 18">FT135W</strain>
    </source>
</reference>
<keyword evidence="5" id="KW-0204">Cytolysis</keyword>
<dbReference type="GO" id="GO:0140359">
    <property type="term" value="F:ABC-type transporter activity"/>
    <property type="evidence" value="ECO:0007669"/>
    <property type="project" value="InterPro"/>
</dbReference>
<keyword evidence="9 13" id="KW-0472">Membrane</keyword>
<dbReference type="FunFam" id="3.40.50.300:FF:000299">
    <property type="entry name" value="ABC transporter ATP-binding protein/permease"/>
    <property type="match status" value="1"/>
</dbReference>
<dbReference type="InterPro" id="IPR011527">
    <property type="entry name" value="ABC1_TM_dom"/>
</dbReference>
<feature type="transmembrane region" description="Helical" evidence="13">
    <location>
        <begin position="163"/>
        <end position="184"/>
    </location>
</feature>
<dbReference type="Pfam" id="PF00005">
    <property type="entry name" value="ABC_tran"/>
    <property type="match status" value="1"/>
</dbReference>
<keyword evidence="5" id="KW-0354">Hemolysis</keyword>
<keyword evidence="2" id="KW-0813">Transport</keyword>
<feature type="transmembrane region" description="Helical" evidence="13">
    <location>
        <begin position="299"/>
        <end position="317"/>
    </location>
</feature>